<comment type="caution">
    <text evidence="1">The sequence shown here is derived from an EMBL/GenBank/DDBJ whole genome shotgun (WGS) entry which is preliminary data.</text>
</comment>
<evidence type="ECO:0000313" key="1">
    <source>
        <dbReference type="EMBL" id="KAJ3527494.1"/>
    </source>
</evidence>
<evidence type="ECO:0000313" key="2">
    <source>
        <dbReference type="Proteomes" id="UP001148662"/>
    </source>
</evidence>
<keyword evidence="2" id="KW-1185">Reference proteome</keyword>
<name>A0ACC1RX13_9APHY</name>
<dbReference type="EMBL" id="JANHOG010002084">
    <property type="protein sequence ID" value="KAJ3527494.1"/>
    <property type="molecule type" value="Genomic_DNA"/>
</dbReference>
<organism evidence="1 2">
    <name type="scientific">Phlebia brevispora</name>
    <dbReference type="NCBI Taxonomy" id="194682"/>
    <lineage>
        <taxon>Eukaryota</taxon>
        <taxon>Fungi</taxon>
        <taxon>Dikarya</taxon>
        <taxon>Basidiomycota</taxon>
        <taxon>Agaricomycotina</taxon>
        <taxon>Agaricomycetes</taxon>
        <taxon>Polyporales</taxon>
        <taxon>Meruliaceae</taxon>
        <taxon>Phlebia</taxon>
    </lineage>
</organism>
<proteinExistence type="predicted"/>
<accession>A0ACC1RX13</accession>
<reference evidence="1" key="1">
    <citation type="submission" date="2022-07" db="EMBL/GenBank/DDBJ databases">
        <title>Genome Sequence of Phlebia brevispora.</title>
        <authorList>
            <person name="Buettner E."/>
        </authorList>
    </citation>
    <scope>NUCLEOTIDE SEQUENCE</scope>
    <source>
        <strain evidence="1">MPL23</strain>
    </source>
</reference>
<dbReference type="Proteomes" id="UP001148662">
    <property type="component" value="Unassembled WGS sequence"/>
</dbReference>
<gene>
    <name evidence="1" type="ORF">NM688_g8120</name>
</gene>
<sequence length="198" mass="21437">MGHLLPSFLRRSQKSRVAAAPSNVDPERQPPSDSEHHSARTPSGTEAPTEGPSPARSSPDSSSNAGSRRGALKRWSSRIARILTPRKSRVEERQNAETRPMTTPNDESAAEERSHSELPTVNVRPDPEPAVEVASAPETHLAKFFSAWFRGKAEQRATAPSGSDSGADALRCRYLGERPSKLCSALFLVLSNIACRAS</sequence>
<protein>
    <submittedName>
        <fullName evidence="1">Uncharacterized protein</fullName>
    </submittedName>
</protein>